<evidence type="ECO:0000313" key="1">
    <source>
        <dbReference type="EMBL" id="MFD1140966.1"/>
    </source>
</evidence>
<comment type="caution">
    <text evidence="1">The sequence shown here is derived from an EMBL/GenBank/DDBJ whole genome shotgun (WGS) entry which is preliminary data.</text>
</comment>
<name>A0ABW3Q6W2_9BACT</name>
<dbReference type="RefSeq" id="WP_379884081.1">
    <property type="nucleotide sequence ID" value="NZ_JBHTLP010000004.1"/>
</dbReference>
<reference evidence="2" key="1">
    <citation type="journal article" date="2019" name="Int. J. Syst. Evol. Microbiol.">
        <title>The Global Catalogue of Microorganisms (GCM) 10K type strain sequencing project: providing services to taxonomists for standard genome sequencing and annotation.</title>
        <authorList>
            <consortium name="The Broad Institute Genomics Platform"/>
            <consortium name="The Broad Institute Genome Sequencing Center for Infectious Disease"/>
            <person name="Wu L."/>
            <person name="Ma J."/>
        </authorList>
    </citation>
    <scope>NUCLEOTIDE SEQUENCE [LARGE SCALE GENOMIC DNA]</scope>
    <source>
        <strain evidence="2">CCUG 55608</strain>
    </source>
</reference>
<dbReference type="Proteomes" id="UP001597116">
    <property type="component" value="Unassembled WGS sequence"/>
</dbReference>
<keyword evidence="2" id="KW-1185">Reference proteome</keyword>
<organism evidence="1 2">
    <name type="scientific">Larkinella insperata</name>
    <dbReference type="NCBI Taxonomy" id="332158"/>
    <lineage>
        <taxon>Bacteria</taxon>
        <taxon>Pseudomonadati</taxon>
        <taxon>Bacteroidota</taxon>
        <taxon>Cytophagia</taxon>
        <taxon>Cytophagales</taxon>
        <taxon>Spirosomataceae</taxon>
        <taxon>Larkinella</taxon>
    </lineage>
</organism>
<protein>
    <submittedName>
        <fullName evidence="1">Uncharacterized protein</fullName>
    </submittedName>
</protein>
<dbReference type="EMBL" id="JBHTLP010000004">
    <property type="protein sequence ID" value="MFD1140966.1"/>
    <property type="molecule type" value="Genomic_DNA"/>
</dbReference>
<gene>
    <name evidence="1" type="ORF">ACFQ4C_07595</name>
</gene>
<evidence type="ECO:0000313" key="2">
    <source>
        <dbReference type="Proteomes" id="UP001597116"/>
    </source>
</evidence>
<sequence>MSLNAISFINDLDYDLVVYDSSIPDDPTDAENNYLGLLTSLGTVTAKSSSSIMPLQPGSAFVIESLSAYKPVKRCTVGPISRITSFTVNQTDEDTMTTTLKFIDFTLNNPNDAMTQAFKAMLQQNTDNLLGSMNAFFQQYPDYSVCTFPTYMMALVYTAQHPETKAKPSAEATYSLSTLVKGLGGTWPDGMPDITVSNFTCSTQNSLLDVKATIDISTLPFESDAIRDNVKSMFSSTTVKAEFMFNYAVSLGIFGTRLKLDLDNFSIPAGSTNIKVNSPSLTIDVNPLFKFVVFTLRGAIPFNIFSKAFNANLSMTVDNEEAAVGVTLDGDHSSLPAPPGLKGLFFDDFGVGMGVFFKPPAFALGVQGKFHIGDPSGGNIIGLNDDTFVLVCKFVEEVPAPVYASFYVPQLDANKVMELFTNKAPNFDVPVQFSDLAFKWSANPMEPIVLPDGSLSDMGYGFSATAKLFNFGFYGDVEIDLNNGLTADIEASPVNWNDVFKLSGDGKGVTVKVDANGNPIRNNQVATSKAMQAAIDNAATKPITTPGGPVLMINTFSSPILHLNAKASLFDLVDYAIEADINKDGIHFLLDYGAVLKEKMAVTLSDFHNLAASFAYYVDTTINIPVVNGVRLGSFHLAADTEAHLAITTNTSDVVMSVGGSFNFEGVQRNFGDFGADVHIKAVSDLIGAAVSYIESEATTLFSDFLGDAQKWAEKVKNGFITGADAVGSVLKNAFGKQSQEIAAIMKNVGYDANAIGSEIKNAFSCGVKDVSWALQQVGYDATAVANSVKNSFGDVVNDTTNALKDLGYAADKVAAGIQNAFGMNDNQVAAAMKQAGYGAYDIAMAIKNGIGSGIDEVAAALDQAGFGIVEVASAIKDAFGAGLSAVESALSAAGYGFLEIAKAIKNLFS</sequence>
<proteinExistence type="predicted"/>
<accession>A0ABW3Q6W2</accession>